<evidence type="ECO:0000256" key="1">
    <source>
        <dbReference type="ARBA" id="ARBA00023242"/>
    </source>
</evidence>
<dbReference type="GO" id="GO:0008270">
    <property type="term" value="F:zinc ion binding"/>
    <property type="evidence" value="ECO:0007669"/>
    <property type="project" value="InterPro"/>
</dbReference>
<feature type="compositionally biased region" description="Polar residues" evidence="2">
    <location>
        <begin position="365"/>
        <end position="379"/>
    </location>
</feature>
<dbReference type="Gene3D" id="3.30.50.10">
    <property type="entry name" value="Erythroid Transcription Factor GATA-1, subunit A"/>
    <property type="match status" value="1"/>
</dbReference>
<feature type="compositionally biased region" description="Polar residues" evidence="2">
    <location>
        <begin position="697"/>
        <end position="714"/>
    </location>
</feature>
<protein>
    <submittedName>
        <fullName evidence="4">Gata transcription factor</fullName>
    </submittedName>
</protein>
<name>A0A3M7M8E1_9PLEO</name>
<dbReference type="InterPro" id="IPR042403">
    <property type="entry name" value="Spt21/Ams2"/>
</dbReference>
<dbReference type="PANTHER" id="PTHR39147">
    <property type="entry name" value="PROTEIN SPT21"/>
    <property type="match status" value="1"/>
</dbReference>
<feature type="compositionally biased region" description="Basic and acidic residues" evidence="2">
    <location>
        <begin position="73"/>
        <end position="83"/>
    </location>
</feature>
<organism evidence="4 5">
    <name type="scientific">Pyrenophora seminiperda CCB06</name>
    <dbReference type="NCBI Taxonomy" id="1302712"/>
    <lineage>
        <taxon>Eukaryota</taxon>
        <taxon>Fungi</taxon>
        <taxon>Dikarya</taxon>
        <taxon>Ascomycota</taxon>
        <taxon>Pezizomycotina</taxon>
        <taxon>Dothideomycetes</taxon>
        <taxon>Pleosporomycetidae</taxon>
        <taxon>Pleosporales</taxon>
        <taxon>Pleosporineae</taxon>
        <taxon>Pleosporaceae</taxon>
        <taxon>Pyrenophora</taxon>
    </lineage>
</organism>
<reference evidence="4 5" key="1">
    <citation type="journal article" date="2014" name="PLoS ONE">
        <title>De novo Genome Assembly of the Fungal Plant Pathogen Pyrenophora semeniperda.</title>
        <authorList>
            <person name="Soliai M.M."/>
            <person name="Meyer S.E."/>
            <person name="Udall J.A."/>
            <person name="Elzinga D.E."/>
            <person name="Hermansen R.A."/>
            <person name="Bodily P.M."/>
            <person name="Hart A.A."/>
            <person name="Coleman C.E."/>
        </authorList>
    </citation>
    <scope>NUCLEOTIDE SEQUENCE [LARGE SCALE GENOMIC DNA]</scope>
    <source>
        <strain evidence="4 5">CCB06</strain>
        <tissue evidence="4">Mycelium</tissue>
    </source>
</reference>
<feature type="compositionally biased region" description="Low complexity" evidence="2">
    <location>
        <begin position="84"/>
        <end position="98"/>
    </location>
</feature>
<dbReference type="InterPro" id="IPR001138">
    <property type="entry name" value="Zn2Cys6_DnaBD"/>
</dbReference>
<dbReference type="GO" id="GO:0030466">
    <property type="term" value="P:silent mating-type cassette heterochromatin formation"/>
    <property type="evidence" value="ECO:0007669"/>
    <property type="project" value="TreeGrafter"/>
</dbReference>
<evidence type="ECO:0000259" key="3">
    <source>
        <dbReference type="Pfam" id="PF25823"/>
    </source>
</evidence>
<feature type="region of interest" description="Disordered" evidence="2">
    <location>
        <begin position="989"/>
        <end position="1027"/>
    </location>
</feature>
<feature type="compositionally biased region" description="Pro residues" evidence="2">
    <location>
        <begin position="315"/>
        <end position="324"/>
    </location>
</feature>
<feature type="compositionally biased region" description="Basic and acidic residues" evidence="2">
    <location>
        <begin position="1315"/>
        <end position="1325"/>
    </location>
</feature>
<feature type="region of interest" description="Disordered" evidence="2">
    <location>
        <begin position="681"/>
        <end position="764"/>
    </location>
</feature>
<dbReference type="CDD" id="cd00067">
    <property type="entry name" value="GAL4"/>
    <property type="match status" value="1"/>
</dbReference>
<accession>A0A3M7M8E1</accession>
<dbReference type="OrthoDB" id="3199820at2759"/>
<dbReference type="EMBL" id="KE747824">
    <property type="protein sequence ID" value="RMZ70728.1"/>
    <property type="molecule type" value="Genomic_DNA"/>
</dbReference>
<feature type="compositionally biased region" description="Low complexity" evidence="2">
    <location>
        <begin position="391"/>
        <end position="401"/>
    </location>
</feature>
<evidence type="ECO:0000313" key="5">
    <source>
        <dbReference type="Proteomes" id="UP000265663"/>
    </source>
</evidence>
<gene>
    <name evidence="4" type="ORF">GMOD_00000859</name>
</gene>
<sequence>MASAKPPTWTSSCARAAIFNLHTRHLYDALYAPFLLLFYACCCLIRDICSRSPAFWNVLDLASFLVDQKRVRDDRTPTTDRDSTLTTPSPPTTTLLSPIQHSLPLPLSTRQAAMSTPSSTAPETDGMPQTSTPSAIKVLYTFDHENKSNCLARLPSVLSVPVVSLDETTEVGVIELKTCIQAIVAASPELVAKLGHDYTVYAYDFSEYETPLVGQGMLSWILASASSTPNAPAKDSQTMVTGRVCKNILGIFSNGIKETLEVKLKLVPVPTCMQKEYVENMERYHSLSQLMPEGFDYNAWSDFLKENPMLGHLAQPPPACPAQPSPRASTGGVEPFHQMLTRQSPSQEPSRNDSFYDQTGMPFMSQPTRPSSPAMSTISFHHYQYNPPSRPTSRTSVRSEVVPPPQPFPFSDPYVVEQQEEGPPKKRARITQTTRPRNTPLTAHNDSLRVTASTAASVRLLKPTLSASGAAADMVPRAPTPRPGDKQNRRGMRRLPAPSALRHTSMDRGRYMSPYENGPYSDNAMESADERDGSPSETPREMPSSPPIAPQRTVSPAPSSPNLPTLATHDSGFVSDMPTERDTENAGPREKSWHRKSATQPIAESIEMDLGSTQGFDFDTMDQDMFNSVYFQHEHPKYDNDLMSRMSMLQQDNDHVVGQNCAADAFPFELISQAKTLDPSRATVSTAGSPDAMVSHVSPTTESEAQLFSRSATPNLPLKPSKASKPKGLPRSHTWSGAGEPMSDVPTPSEYGGPRSGSGAKRKRYIKDRLDAAIAKGEMPPHCVNCGEIDTPTWRKAYTRVENGSPKGIELSNDSAGTDIIAYEAVEPSADSDGEPRYRIFKNNLTREDKDLMAAKSSNAFEELNLCNPCGLWLIKKFSMRPQKVWDRAARLAKRKRDQKMGARSKSMAGDELMSDAPLPESEPAMPIEQELGDTSLEKNCDGAMAPPNGLPGLREQAAFQRAMQSSPAGVRGSKASPIDLEHDLTPKPTRRILFPSPGKQGQRKTLQQPPPPTAAPMHIHDDDAPKKPRCQRCKELKRGCDRERPCGRCRHAGIGHDGCIPIVTKQTNWFEQPVVQVATIDDENPDKENCPPPSTTGRDELAHLFEDAVSPKATPKKDLGSQDLLKTPTPGTRQRATLTPKRSEIPATPSRSIATPRGTRPATIAPDTPFTRQLNALLSDHPISSPSQTMDFSEFPTFTTPGRSAAEFSQFLPDDFLSSDMPMNSSPSKTGSLGPGFDLYEDPNTSSAAGLWNGENIFGNETMMLSMENSNSRRASLAADNNSPDAAAFLKMNYGGMTVDFAAMIEEVVGASNKDTESNDAVRDDAEDDIKPVAAHTSPEAESQCIGKTPEEPSSV</sequence>
<proteinExistence type="predicted"/>
<feature type="region of interest" description="Disordered" evidence="2">
    <location>
        <begin position="311"/>
        <end position="450"/>
    </location>
</feature>
<feature type="region of interest" description="Disordered" evidence="2">
    <location>
        <begin position="111"/>
        <end position="131"/>
    </location>
</feature>
<dbReference type="GO" id="GO:0000183">
    <property type="term" value="P:rDNA heterochromatin formation"/>
    <property type="evidence" value="ECO:0007669"/>
    <property type="project" value="TreeGrafter"/>
</dbReference>
<feature type="region of interest" description="Disordered" evidence="2">
    <location>
        <begin position="1312"/>
        <end position="1357"/>
    </location>
</feature>
<feature type="region of interest" description="Disordered" evidence="2">
    <location>
        <begin position="469"/>
        <end position="598"/>
    </location>
</feature>
<feature type="compositionally biased region" description="Polar residues" evidence="2">
    <location>
        <begin position="430"/>
        <end position="450"/>
    </location>
</feature>
<dbReference type="GO" id="GO:0000981">
    <property type="term" value="F:DNA-binding transcription factor activity, RNA polymerase II-specific"/>
    <property type="evidence" value="ECO:0007669"/>
    <property type="project" value="InterPro"/>
</dbReference>
<dbReference type="PANTHER" id="PTHR39147:SF1">
    <property type="entry name" value="PROTEIN SPT21"/>
    <property type="match status" value="1"/>
</dbReference>
<feature type="compositionally biased region" description="Basic and acidic residues" evidence="2">
    <location>
        <begin position="578"/>
        <end position="591"/>
    </location>
</feature>
<feature type="compositionally biased region" description="Polar residues" evidence="2">
    <location>
        <begin position="552"/>
        <end position="565"/>
    </location>
</feature>
<keyword evidence="5" id="KW-1185">Reference proteome</keyword>
<feature type="region of interest" description="Disordered" evidence="2">
    <location>
        <begin position="896"/>
        <end position="918"/>
    </location>
</feature>
<dbReference type="Pfam" id="PF25823">
    <property type="entry name" value="Ams2-SPT21_N"/>
    <property type="match status" value="1"/>
</dbReference>
<evidence type="ECO:0000256" key="2">
    <source>
        <dbReference type="SAM" id="MobiDB-lite"/>
    </source>
</evidence>
<keyword evidence="1" id="KW-0539">Nucleus</keyword>
<feature type="compositionally biased region" description="Polar residues" evidence="2">
    <location>
        <begin position="340"/>
        <end position="357"/>
    </location>
</feature>
<feature type="region of interest" description="Disordered" evidence="2">
    <location>
        <begin position="1111"/>
        <end position="1168"/>
    </location>
</feature>
<dbReference type="InterPro" id="IPR057725">
    <property type="entry name" value="Ams2-SPT21_N"/>
</dbReference>
<evidence type="ECO:0000313" key="4">
    <source>
        <dbReference type="EMBL" id="RMZ70728.1"/>
    </source>
</evidence>
<feature type="domain" description="Ams2/SPT21 N-terminal" evidence="3">
    <location>
        <begin position="132"/>
        <end position="269"/>
    </location>
</feature>
<dbReference type="InterPro" id="IPR013088">
    <property type="entry name" value="Znf_NHR/GATA"/>
</dbReference>
<feature type="region of interest" description="Disordered" evidence="2">
    <location>
        <begin position="73"/>
        <end position="99"/>
    </location>
</feature>
<dbReference type="Proteomes" id="UP000265663">
    <property type="component" value="Unassembled WGS sequence"/>
</dbReference>
<feature type="compositionally biased region" description="Basic and acidic residues" evidence="2">
    <location>
        <begin position="528"/>
        <end position="540"/>
    </location>
</feature>
<dbReference type="SUPFAM" id="SSF57716">
    <property type="entry name" value="Glucocorticoid receptor-like (DNA-binding domain)"/>
    <property type="match status" value="1"/>
</dbReference>